<proteinExistence type="inferred from homology"/>
<sequence>MAQIEKLGVQTQIKSSGDKFYENLRSKAYLIPKICSEIVKDIQVLQGDWETMGSVRLWTYVAGNCEKIKETVEAVDDKTRSITFKMLEGEIVNYYKTYKPTLQVTTMGQVTLAKWTVEYEKNDEHIPPPHRYLELLHNLNKAIDAYLPTSKA</sequence>
<reference evidence="3 4" key="1">
    <citation type="journal article" date="2020" name="Mol. Plant">
        <title>The Chromosome-Based Rubber Tree Genome Provides New Insights into Spurge Genome Evolution and Rubber Biosynthesis.</title>
        <authorList>
            <person name="Liu J."/>
            <person name="Shi C."/>
            <person name="Shi C.C."/>
            <person name="Li W."/>
            <person name="Zhang Q.J."/>
            <person name="Zhang Y."/>
            <person name="Li K."/>
            <person name="Lu H.F."/>
            <person name="Shi C."/>
            <person name="Zhu S.T."/>
            <person name="Xiao Z.Y."/>
            <person name="Nan H."/>
            <person name="Yue Y."/>
            <person name="Zhu X.G."/>
            <person name="Wu Y."/>
            <person name="Hong X.N."/>
            <person name="Fan G.Y."/>
            <person name="Tong Y."/>
            <person name="Zhang D."/>
            <person name="Mao C.L."/>
            <person name="Liu Y.L."/>
            <person name="Hao S.J."/>
            <person name="Liu W.Q."/>
            <person name="Lv M.Q."/>
            <person name="Zhang H.B."/>
            <person name="Liu Y."/>
            <person name="Hu-Tang G.R."/>
            <person name="Wang J.P."/>
            <person name="Wang J.H."/>
            <person name="Sun Y.H."/>
            <person name="Ni S.B."/>
            <person name="Chen W.B."/>
            <person name="Zhang X.C."/>
            <person name="Jiao Y.N."/>
            <person name="Eichler E.E."/>
            <person name="Li G.H."/>
            <person name="Liu X."/>
            <person name="Gao L.Z."/>
        </authorList>
    </citation>
    <scope>NUCLEOTIDE SEQUENCE [LARGE SCALE GENOMIC DNA]</scope>
    <source>
        <strain evidence="4">cv. GT1</strain>
        <tissue evidence="3">Leaf</tissue>
    </source>
</reference>
<evidence type="ECO:0000259" key="2">
    <source>
        <dbReference type="SMART" id="SM01037"/>
    </source>
</evidence>
<keyword evidence="4" id="KW-1185">Reference proteome</keyword>
<dbReference type="SMART" id="SM01037">
    <property type="entry name" value="Bet_v_1"/>
    <property type="match status" value="1"/>
</dbReference>
<dbReference type="CDD" id="cd07816">
    <property type="entry name" value="Bet_v1-like"/>
    <property type="match status" value="1"/>
</dbReference>
<protein>
    <recommendedName>
        <fullName evidence="2">Bet v I/Major latex protein domain-containing protein</fullName>
    </recommendedName>
</protein>
<dbReference type="InterPro" id="IPR023393">
    <property type="entry name" value="START-like_dom_sf"/>
</dbReference>
<dbReference type="EMBL" id="JAAGAX010000005">
    <property type="protein sequence ID" value="KAF2316693.1"/>
    <property type="molecule type" value="Genomic_DNA"/>
</dbReference>
<dbReference type="PANTHER" id="PTHR31338">
    <property type="entry name" value="POLYKETIDE CYCLASE/DEHYDRASE AND LIPID TRANSPORT SUPERFAMILY PROTEIN"/>
    <property type="match status" value="1"/>
</dbReference>
<dbReference type="AlphaFoldDB" id="A0A6A6MWZ2"/>
<evidence type="ECO:0000313" key="4">
    <source>
        <dbReference type="Proteomes" id="UP000467840"/>
    </source>
</evidence>
<dbReference type="SUPFAM" id="SSF55961">
    <property type="entry name" value="Bet v1-like"/>
    <property type="match status" value="1"/>
</dbReference>
<dbReference type="Proteomes" id="UP000467840">
    <property type="component" value="Chromosome 15"/>
</dbReference>
<dbReference type="InterPro" id="IPR052006">
    <property type="entry name" value="MLP-like"/>
</dbReference>
<dbReference type="Gene3D" id="3.30.530.20">
    <property type="match status" value="1"/>
</dbReference>
<comment type="similarity">
    <text evidence="1">Belongs to the MLP family.</text>
</comment>
<comment type="caution">
    <text evidence="3">The sequence shown here is derived from an EMBL/GenBank/DDBJ whole genome shotgun (WGS) entry which is preliminary data.</text>
</comment>
<name>A0A6A6MWZ2_HEVBR</name>
<gene>
    <name evidence="3" type="ORF">GH714_042034</name>
</gene>
<feature type="domain" description="Bet v I/Major latex protein" evidence="2">
    <location>
        <begin position="2"/>
        <end position="150"/>
    </location>
</feature>
<dbReference type="PANTHER" id="PTHR31338:SF16">
    <property type="entry name" value="POLYKETIDE CYCLASE_DEHYDRASE AND LIPID TRANSPORT SUPERFAMILY PROTEIN"/>
    <property type="match status" value="1"/>
</dbReference>
<dbReference type="InterPro" id="IPR000916">
    <property type="entry name" value="Bet_v_I/MLP"/>
</dbReference>
<dbReference type="GO" id="GO:0006952">
    <property type="term" value="P:defense response"/>
    <property type="evidence" value="ECO:0007669"/>
    <property type="project" value="InterPro"/>
</dbReference>
<evidence type="ECO:0000313" key="3">
    <source>
        <dbReference type="EMBL" id="KAF2316693.1"/>
    </source>
</evidence>
<evidence type="ECO:0000256" key="1">
    <source>
        <dbReference type="ARBA" id="ARBA00038242"/>
    </source>
</evidence>
<organism evidence="3 4">
    <name type="scientific">Hevea brasiliensis</name>
    <name type="common">Para rubber tree</name>
    <name type="synonym">Siphonia brasiliensis</name>
    <dbReference type="NCBI Taxonomy" id="3981"/>
    <lineage>
        <taxon>Eukaryota</taxon>
        <taxon>Viridiplantae</taxon>
        <taxon>Streptophyta</taxon>
        <taxon>Embryophyta</taxon>
        <taxon>Tracheophyta</taxon>
        <taxon>Spermatophyta</taxon>
        <taxon>Magnoliopsida</taxon>
        <taxon>eudicotyledons</taxon>
        <taxon>Gunneridae</taxon>
        <taxon>Pentapetalae</taxon>
        <taxon>rosids</taxon>
        <taxon>fabids</taxon>
        <taxon>Malpighiales</taxon>
        <taxon>Euphorbiaceae</taxon>
        <taxon>Crotonoideae</taxon>
        <taxon>Micrandreae</taxon>
        <taxon>Hevea</taxon>
    </lineage>
</organism>
<accession>A0A6A6MWZ2</accession>
<dbReference type="Pfam" id="PF00407">
    <property type="entry name" value="Bet_v_1"/>
    <property type="match status" value="1"/>
</dbReference>